<evidence type="ECO:0000259" key="12">
    <source>
        <dbReference type="Pfam" id="PF01529"/>
    </source>
</evidence>
<evidence type="ECO:0000256" key="8">
    <source>
        <dbReference type="ARBA" id="ARBA00023288"/>
    </source>
</evidence>
<keyword evidence="8" id="KW-0449">Lipoprotein</keyword>
<keyword evidence="14" id="KW-1185">Reference proteome</keyword>
<feature type="region of interest" description="Disordered" evidence="11">
    <location>
        <begin position="250"/>
        <end position="278"/>
    </location>
</feature>
<feature type="transmembrane region" description="Helical" evidence="10">
    <location>
        <begin position="38"/>
        <end position="57"/>
    </location>
</feature>
<protein>
    <recommendedName>
        <fullName evidence="10">Palmitoyltransferase</fullName>
        <ecNumber evidence="10">2.3.1.225</ecNumber>
    </recommendedName>
</protein>
<evidence type="ECO:0000256" key="4">
    <source>
        <dbReference type="ARBA" id="ARBA00022692"/>
    </source>
</evidence>
<feature type="compositionally biased region" description="Low complexity" evidence="11">
    <location>
        <begin position="258"/>
        <end position="278"/>
    </location>
</feature>
<dbReference type="EC" id="2.3.1.225" evidence="10"/>
<feature type="transmembrane region" description="Helical" evidence="10">
    <location>
        <begin position="130"/>
        <end position="161"/>
    </location>
</feature>
<gene>
    <name evidence="13" type="ORF">PMAYCL1PPCAC_21889</name>
</gene>
<dbReference type="GO" id="GO:0019706">
    <property type="term" value="F:protein-cysteine S-palmitoyltransferase activity"/>
    <property type="evidence" value="ECO:0007669"/>
    <property type="project" value="UniProtKB-EC"/>
</dbReference>
<comment type="caution">
    <text evidence="13">The sequence shown here is derived from an EMBL/GenBank/DDBJ whole genome shotgun (WGS) entry which is preliminary data.</text>
</comment>
<keyword evidence="4 10" id="KW-0812">Transmembrane</keyword>
<keyword evidence="3 10" id="KW-0808">Transferase</keyword>
<keyword evidence="5 10" id="KW-1133">Transmembrane helix</keyword>
<evidence type="ECO:0000256" key="5">
    <source>
        <dbReference type="ARBA" id="ARBA00022989"/>
    </source>
</evidence>
<feature type="non-terminal residue" evidence="13">
    <location>
        <position position="1"/>
    </location>
</feature>
<dbReference type="PANTHER" id="PTHR22883:SF301">
    <property type="entry name" value="PALMITOYLTRANSFERASE ZDHHC12"/>
    <property type="match status" value="1"/>
</dbReference>
<comment type="subcellular location">
    <subcellularLocation>
        <location evidence="1">Endomembrane system</location>
        <topology evidence="1">Multi-pass membrane protein</topology>
    </subcellularLocation>
</comment>
<organism evidence="13 14">
    <name type="scientific">Pristionchus mayeri</name>
    <dbReference type="NCBI Taxonomy" id="1317129"/>
    <lineage>
        <taxon>Eukaryota</taxon>
        <taxon>Metazoa</taxon>
        <taxon>Ecdysozoa</taxon>
        <taxon>Nematoda</taxon>
        <taxon>Chromadorea</taxon>
        <taxon>Rhabditida</taxon>
        <taxon>Rhabditina</taxon>
        <taxon>Diplogasteromorpha</taxon>
        <taxon>Diplogasteroidea</taxon>
        <taxon>Neodiplogasteridae</taxon>
        <taxon>Pristionchus</taxon>
    </lineage>
</organism>
<dbReference type="EMBL" id="BTRK01000005">
    <property type="protein sequence ID" value="GMR51694.1"/>
    <property type="molecule type" value="Genomic_DNA"/>
</dbReference>
<feature type="transmembrane region" description="Helical" evidence="10">
    <location>
        <begin position="189"/>
        <end position="215"/>
    </location>
</feature>
<feature type="transmembrane region" description="Helical" evidence="10">
    <location>
        <begin position="12"/>
        <end position="32"/>
    </location>
</feature>
<dbReference type="Pfam" id="PF01529">
    <property type="entry name" value="DHHC"/>
    <property type="match status" value="1"/>
</dbReference>
<evidence type="ECO:0000256" key="9">
    <source>
        <dbReference type="ARBA" id="ARBA00023315"/>
    </source>
</evidence>
<dbReference type="GO" id="GO:0005783">
    <property type="term" value="C:endoplasmic reticulum"/>
    <property type="evidence" value="ECO:0007669"/>
    <property type="project" value="TreeGrafter"/>
</dbReference>
<evidence type="ECO:0000256" key="10">
    <source>
        <dbReference type="RuleBase" id="RU079119"/>
    </source>
</evidence>
<evidence type="ECO:0000256" key="3">
    <source>
        <dbReference type="ARBA" id="ARBA00022679"/>
    </source>
</evidence>
<evidence type="ECO:0000256" key="7">
    <source>
        <dbReference type="ARBA" id="ARBA00023139"/>
    </source>
</evidence>
<feature type="domain" description="Palmitoyltransferase DHHC" evidence="12">
    <location>
        <begin position="86"/>
        <end position="234"/>
    </location>
</feature>
<dbReference type="AlphaFoldDB" id="A0AAN5CW48"/>
<accession>A0AAN5CW48</accession>
<evidence type="ECO:0000256" key="6">
    <source>
        <dbReference type="ARBA" id="ARBA00023136"/>
    </source>
</evidence>
<dbReference type="Proteomes" id="UP001328107">
    <property type="component" value="Unassembled WGS sequence"/>
</dbReference>
<dbReference type="PROSITE" id="PS50216">
    <property type="entry name" value="DHHC"/>
    <property type="match status" value="1"/>
</dbReference>
<keyword evidence="7" id="KW-0564">Palmitate</keyword>
<evidence type="ECO:0000256" key="1">
    <source>
        <dbReference type="ARBA" id="ARBA00004127"/>
    </source>
</evidence>
<evidence type="ECO:0000256" key="11">
    <source>
        <dbReference type="SAM" id="MobiDB-lite"/>
    </source>
</evidence>
<comment type="domain">
    <text evidence="10">The DHHC domain is required for palmitoyltransferase activity.</text>
</comment>
<dbReference type="InterPro" id="IPR039859">
    <property type="entry name" value="PFA4/ZDH16/20/ERF2-like"/>
</dbReference>
<dbReference type="GO" id="GO:0006612">
    <property type="term" value="P:protein targeting to membrane"/>
    <property type="evidence" value="ECO:0007669"/>
    <property type="project" value="TreeGrafter"/>
</dbReference>
<comment type="similarity">
    <text evidence="2 10">Belongs to the DHHC palmitoyltransferase family.</text>
</comment>
<proteinExistence type="inferred from homology"/>
<keyword evidence="6 10" id="KW-0472">Membrane</keyword>
<comment type="catalytic activity">
    <reaction evidence="10">
        <text>L-cysteinyl-[protein] + hexadecanoyl-CoA = S-hexadecanoyl-L-cysteinyl-[protein] + CoA</text>
        <dbReference type="Rhea" id="RHEA:36683"/>
        <dbReference type="Rhea" id="RHEA-COMP:10131"/>
        <dbReference type="Rhea" id="RHEA-COMP:11032"/>
        <dbReference type="ChEBI" id="CHEBI:29950"/>
        <dbReference type="ChEBI" id="CHEBI:57287"/>
        <dbReference type="ChEBI" id="CHEBI:57379"/>
        <dbReference type="ChEBI" id="CHEBI:74151"/>
        <dbReference type="EC" id="2.3.1.225"/>
    </reaction>
</comment>
<dbReference type="PANTHER" id="PTHR22883">
    <property type="entry name" value="ZINC FINGER DHHC DOMAIN CONTAINING PROTEIN"/>
    <property type="match status" value="1"/>
</dbReference>
<evidence type="ECO:0000313" key="14">
    <source>
        <dbReference type="Proteomes" id="UP001328107"/>
    </source>
</evidence>
<dbReference type="GO" id="GO:0005794">
    <property type="term" value="C:Golgi apparatus"/>
    <property type="evidence" value="ECO:0007669"/>
    <property type="project" value="TreeGrafter"/>
</dbReference>
<sequence length="278" mass="31286">RGFSKAQVFSWLVLAIMLPLISFCTYPIFYPYSMAGHLITWLFILIQVAVITIRDPAPDSVRKRRKEGHKPPLKPPRKGHIIVQGFCQICDANVLGLGAKHCKRCNKCCEFFDHHCVWLNTCIGGKNYRLFLCLVISVACYLTFWIVAILAVVVCGFMQLADTVPALQTTKSDDSGWISFHSRLLPLPLVGWILVDVVCFILLAIFDALIVHLLFFHYKINRQGTTTYAFIQKQRKKTGLLFQRATTDTVTGNSAGHTTTTTTTAGIDLQPQPQQLQQ</sequence>
<keyword evidence="9 10" id="KW-0012">Acyltransferase</keyword>
<name>A0AAN5CW48_9BILA</name>
<dbReference type="InterPro" id="IPR001594">
    <property type="entry name" value="Palmitoyltrfase_DHHC"/>
</dbReference>
<reference evidence="14" key="1">
    <citation type="submission" date="2022-10" db="EMBL/GenBank/DDBJ databases">
        <title>Genome assembly of Pristionchus species.</title>
        <authorList>
            <person name="Yoshida K."/>
            <person name="Sommer R.J."/>
        </authorList>
    </citation>
    <scope>NUCLEOTIDE SEQUENCE [LARGE SCALE GENOMIC DNA]</scope>
    <source>
        <strain evidence="14">RS5460</strain>
    </source>
</reference>
<feature type="non-terminal residue" evidence="13">
    <location>
        <position position="278"/>
    </location>
</feature>
<evidence type="ECO:0000313" key="13">
    <source>
        <dbReference type="EMBL" id="GMR51694.1"/>
    </source>
</evidence>
<evidence type="ECO:0000256" key="2">
    <source>
        <dbReference type="ARBA" id="ARBA00008574"/>
    </source>
</evidence>